<reference evidence="1 2" key="1">
    <citation type="submission" date="2018-11" db="EMBL/GenBank/DDBJ databases">
        <title>The Potential of Streptomyces as Biocontrol Agents against the Tomato grey mould, Botrytis cinerea (Gray mold) Frontiers in Microbiology.</title>
        <authorList>
            <person name="Li D."/>
        </authorList>
    </citation>
    <scope>NUCLEOTIDE SEQUENCE [LARGE SCALE GENOMIC DNA]</scope>
    <source>
        <strain evidence="1 2">NEAU-LD23</strain>
    </source>
</reference>
<organism evidence="1 2">
    <name type="scientific">Streptomyces botrytidirepellens</name>
    <dbReference type="NCBI Taxonomy" id="2486417"/>
    <lineage>
        <taxon>Bacteria</taxon>
        <taxon>Bacillati</taxon>
        <taxon>Actinomycetota</taxon>
        <taxon>Actinomycetes</taxon>
        <taxon>Kitasatosporales</taxon>
        <taxon>Streptomycetaceae</taxon>
        <taxon>Streptomyces</taxon>
    </lineage>
</organism>
<dbReference type="EMBL" id="RIBZ01000233">
    <property type="protein sequence ID" value="RNG24142.1"/>
    <property type="molecule type" value="Genomic_DNA"/>
</dbReference>
<dbReference type="AlphaFoldDB" id="A0A3M8W203"/>
<comment type="caution">
    <text evidence="1">The sequence shown here is derived from an EMBL/GenBank/DDBJ whole genome shotgun (WGS) entry which is preliminary data.</text>
</comment>
<dbReference type="Proteomes" id="UP000275401">
    <property type="component" value="Unassembled WGS sequence"/>
</dbReference>
<gene>
    <name evidence="1" type="ORF">EEJ42_17940</name>
</gene>
<evidence type="ECO:0000313" key="1">
    <source>
        <dbReference type="EMBL" id="RNG24142.1"/>
    </source>
</evidence>
<evidence type="ECO:0000313" key="2">
    <source>
        <dbReference type="Proteomes" id="UP000275401"/>
    </source>
</evidence>
<name>A0A3M8W203_9ACTN</name>
<accession>A0A3M8W203</accession>
<sequence length="59" mass="7099">MIGRRLVREWDPSTDTTRIWHETLDHDRKVRIVRPDISFTDGKKVHYMFDGNGKLTNTW</sequence>
<protein>
    <submittedName>
        <fullName evidence="1">Citrate synthase</fullName>
    </submittedName>
</protein>
<proteinExistence type="predicted"/>
<keyword evidence="2" id="KW-1185">Reference proteome</keyword>